<evidence type="ECO:0000256" key="2">
    <source>
        <dbReference type="ARBA" id="ARBA00022723"/>
    </source>
</evidence>
<dbReference type="EMBL" id="JAQZSM010000004">
    <property type="protein sequence ID" value="MDD7970626.1"/>
    <property type="molecule type" value="Genomic_DNA"/>
</dbReference>
<organism evidence="5 6">
    <name type="scientific">Roseinatronobacter alkalisoli</name>
    <dbReference type="NCBI Taxonomy" id="3028235"/>
    <lineage>
        <taxon>Bacteria</taxon>
        <taxon>Pseudomonadati</taxon>
        <taxon>Pseudomonadota</taxon>
        <taxon>Alphaproteobacteria</taxon>
        <taxon>Rhodobacterales</taxon>
        <taxon>Paracoccaceae</taxon>
        <taxon>Roseinatronobacter</taxon>
    </lineage>
</organism>
<comment type="caution">
    <text evidence="5">The sequence shown here is derived from an EMBL/GenBank/DDBJ whole genome shotgun (WGS) entry which is preliminary data.</text>
</comment>
<dbReference type="InterPro" id="IPR020583">
    <property type="entry name" value="Inositol_monoP_metal-BS"/>
</dbReference>
<evidence type="ECO:0000313" key="6">
    <source>
        <dbReference type="Proteomes" id="UP001431784"/>
    </source>
</evidence>
<name>A0ABT5T6N0_9RHOB</name>
<protein>
    <submittedName>
        <fullName evidence="5">Inositol monophosphatase</fullName>
    </submittedName>
</protein>
<keyword evidence="4" id="KW-0460">Magnesium</keyword>
<comment type="similarity">
    <text evidence="1">Belongs to the inositol monophosphatase superfamily.</text>
</comment>
<dbReference type="PANTHER" id="PTHR20854">
    <property type="entry name" value="INOSITOL MONOPHOSPHATASE"/>
    <property type="match status" value="1"/>
</dbReference>
<gene>
    <name evidence="5" type="ORF">PUT78_05905</name>
</gene>
<evidence type="ECO:0000313" key="5">
    <source>
        <dbReference type="EMBL" id="MDD7970626.1"/>
    </source>
</evidence>
<dbReference type="Pfam" id="PF00459">
    <property type="entry name" value="Inositol_P"/>
    <property type="match status" value="1"/>
</dbReference>
<dbReference type="Gene3D" id="3.40.190.80">
    <property type="match status" value="1"/>
</dbReference>
<evidence type="ECO:0000256" key="1">
    <source>
        <dbReference type="ARBA" id="ARBA00009759"/>
    </source>
</evidence>
<dbReference type="RefSeq" id="WP_274351290.1">
    <property type="nucleotide sequence ID" value="NZ_JAQZSM010000004.1"/>
</dbReference>
<keyword evidence="2" id="KW-0479">Metal-binding</keyword>
<proteinExistence type="inferred from homology"/>
<evidence type="ECO:0000256" key="3">
    <source>
        <dbReference type="ARBA" id="ARBA00022801"/>
    </source>
</evidence>
<dbReference type="PROSITE" id="PS00629">
    <property type="entry name" value="IMP_1"/>
    <property type="match status" value="1"/>
</dbReference>
<dbReference type="InterPro" id="IPR000760">
    <property type="entry name" value="Inositol_monophosphatase-like"/>
</dbReference>
<accession>A0ABT5T6N0</accession>
<keyword evidence="6" id="KW-1185">Reference proteome</keyword>
<evidence type="ECO:0000256" key="4">
    <source>
        <dbReference type="ARBA" id="ARBA00022842"/>
    </source>
</evidence>
<dbReference type="Gene3D" id="3.30.540.10">
    <property type="entry name" value="Fructose-1,6-Bisphosphatase, subunit A, domain 1"/>
    <property type="match status" value="1"/>
</dbReference>
<reference evidence="5" key="1">
    <citation type="submission" date="2023-02" db="EMBL/GenBank/DDBJ databases">
        <title>Description of Roseinatronobacter alkalisoli sp. nov., an alkaliphilic bacerium isolated from soda soil.</title>
        <authorList>
            <person name="Wei W."/>
        </authorList>
    </citation>
    <scope>NUCLEOTIDE SEQUENCE</scope>
    <source>
        <strain evidence="5">HJB301</strain>
    </source>
</reference>
<dbReference type="SUPFAM" id="SSF56655">
    <property type="entry name" value="Carbohydrate phosphatase"/>
    <property type="match status" value="1"/>
</dbReference>
<sequence>MTHDDSLAARFALAQTAARAAGAHALALFHDRASLTIETKHDALDMVSRADREAEDVIRAMVSEAFPEDGFLGEEGGAQPGTSGLTWVIDPIDGTVPFVSGLPHWCVAIGIQSEQATEVGVVYQPILDEMFTARRGAGAALNGVALRISPTTRLTNSLTGIGANHRAIPEHVAGVCCKLMAQGGMFYRNGSGALMLASVAAGRLGGYYEPHMHPWDCLAGLLLVREAGGQTLPMPDGASLAEGGEVLAAAPAVWPDLAAITGHS</sequence>
<dbReference type="PRINTS" id="PR00377">
    <property type="entry name" value="IMPHPHTASES"/>
</dbReference>
<dbReference type="Proteomes" id="UP001431784">
    <property type="component" value="Unassembled WGS sequence"/>
</dbReference>
<keyword evidence="3" id="KW-0378">Hydrolase</keyword>
<dbReference type="PANTHER" id="PTHR20854:SF4">
    <property type="entry name" value="INOSITOL-1-MONOPHOSPHATASE-RELATED"/>
    <property type="match status" value="1"/>
</dbReference>